<dbReference type="PANTHER" id="PTHR46555">
    <property type="entry name" value="UBIQUITIN-LIKE PROTEIN 4A"/>
    <property type="match status" value="1"/>
</dbReference>
<dbReference type="SMART" id="SM00213">
    <property type="entry name" value="UBQ"/>
    <property type="match status" value="1"/>
</dbReference>
<feature type="compositionally biased region" description="Polar residues" evidence="11">
    <location>
        <begin position="102"/>
        <end position="116"/>
    </location>
</feature>
<keyword evidence="10" id="KW-0862">Zinc</keyword>
<organism evidence="14 15">
    <name type="scientific">Branchiostoma floridae</name>
    <name type="common">Florida lancelet</name>
    <name type="synonym">Amphioxus</name>
    <dbReference type="NCBI Taxonomy" id="7739"/>
    <lineage>
        <taxon>Eukaryota</taxon>
        <taxon>Metazoa</taxon>
        <taxon>Chordata</taxon>
        <taxon>Cephalochordata</taxon>
        <taxon>Leptocardii</taxon>
        <taxon>Amphioxiformes</taxon>
        <taxon>Branchiostomatidae</taxon>
        <taxon>Branchiostoma</taxon>
    </lineage>
</organism>
<evidence type="ECO:0000259" key="12">
    <source>
        <dbReference type="PROSITE" id="PS50053"/>
    </source>
</evidence>
<keyword evidence="7" id="KW-0677">Repeat</keyword>
<dbReference type="GO" id="GO:0005829">
    <property type="term" value="C:cytosol"/>
    <property type="evidence" value="ECO:0007669"/>
    <property type="project" value="UniProtKB-SubCell"/>
</dbReference>
<evidence type="ECO:0000256" key="5">
    <source>
        <dbReference type="ARBA" id="ARBA00022679"/>
    </source>
</evidence>
<comment type="subcellular location">
    <subcellularLocation>
        <location evidence="1">Cytoplasm</location>
        <location evidence="1">Cytosol</location>
    </subcellularLocation>
</comment>
<dbReference type="Proteomes" id="UP000001554">
    <property type="component" value="Chromosome 9"/>
</dbReference>
<name>A0A9J7LTH2_BRAFL</name>
<dbReference type="GO" id="GO:0008270">
    <property type="term" value="F:zinc ion binding"/>
    <property type="evidence" value="ECO:0007669"/>
    <property type="project" value="UniProtKB-KW"/>
</dbReference>
<dbReference type="CDD" id="cd20336">
    <property type="entry name" value="Rcat_RBR"/>
    <property type="match status" value="1"/>
</dbReference>
<dbReference type="InterPro" id="IPR044066">
    <property type="entry name" value="TRIAD_supradom"/>
</dbReference>
<reference evidence="14" key="1">
    <citation type="journal article" date="2020" name="Nat. Ecol. Evol.">
        <title>Deeply conserved synteny resolves early events in vertebrate evolution.</title>
        <authorList>
            <person name="Simakov O."/>
            <person name="Marletaz F."/>
            <person name="Yue J.X."/>
            <person name="O'Connell B."/>
            <person name="Jenkins J."/>
            <person name="Brandt A."/>
            <person name="Calef R."/>
            <person name="Tung C.H."/>
            <person name="Huang T.K."/>
            <person name="Schmutz J."/>
            <person name="Satoh N."/>
            <person name="Yu J.K."/>
            <person name="Putnam N.H."/>
            <person name="Green R.E."/>
            <person name="Rokhsar D.S."/>
        </authorList>
    </citation>
    <scope>NUCLEOTIDE SEQUENCE [LARGE SCALE GENOMIC DNA]</scope>
    <source>
        <strain evidence="14">S238N-H82</strain>
    </source>
</reference>
<proteinExistence type="predicted"/>
<protein>
    <submittedName>
        <fullName evidence="15">Uncharacterized protein DDB_G0292642-like</fullName>
    </submittedName>
</protein>
<dbReference type="PROSITE" id="PS50053">
    <property type="entry name" value="UBIQUITIN_2"/>
    <property type="match status" value="1"/>
</dbReference>
<feature type="domain" description="Ubiquitin-like" evidence="12">
    <location>
        <begin position="7"/>
        <end position="84"/>
    </location>
</feature>
<dbReference type="SUPFAM" id="SSF54236">
    <property type="entry name" value="Ubiquitin-like"/>
    <property type="match status" value="1"/>
</dbReference>
<feature type="region of interest" description="Disordered" evidence="11">
    <location>
        <begin position="101"/>
        <end position="194"/>
    </location>
</feature>
<dbReference type="InterPro" id="IPR000626">
    <property type="entry name" value="Ubiquitin-like_dom"/>
</dbReference>
<dbReference type="RefSeq" id="XP_035686980.1">
    <property type="nucleotide sequence ID" value="XM_035831087.1"/>
</dbReference>
<evidence type="ECO:0000313" key="15">
    <source>
        <dbReference type="RefSeq" id="XP_035686980.1"/>
    </source>
</evidence>
<dbReference type="GeneID" id="118423097"/>
<dbReference type="GO" id="GO:0016740">
    <property type="term" value="F:transferase activity"/>
    <property type="evidence" value="ECO:0007669"/>
    <property type="project" value="UniProtKB-KW"/>
</dbReference>
<keyword evidence="6" id="KW-0479">Metal-binding</keyword>
<dbReference type="FunFam" id="1.20.120.1750:FF:000036">
    <property type="entry name" value="RBR-type E3 ubiquitin transferase"/>
    <property type="match status" value="1"/>
</dbReference>
<dbReference type="PRINTS" id="PR00348">
    <property type="entry name" value="UBIQUITIN"/>
</dbReference>
<dbReference type="SUPFAM" id="SSF57850">
    <property type="entry name" value="RING/U-box"/>
    <property type="match status" value="2"/>
</dbReference>
<dbReference type="PROSITE" id="PS51873">
    <property type="entry name" value="TRIAD"/>
    <property type="match status" value="1"/>
</dbReference>
<evidence type="ECO:0000256" key="3">
    <source>
        <dbReference type="ARBA" id="ARBA00022490"/>
    </source>
</evidence>
<evidence type="ECO:0000256" key="11">
    <source>
        <dbReference type="SAM" id="MobiDB-lite"/>
    </source>
</evidence>
<feature type="compositionally biased region" description="Low complexity" evidence="11">
    <location>
        <begin position="118"/>
        <end position="165"/>
    </location>
</feature>
<keyword evidence="3" id="KW-0963">Cytoplasm</keyword>
<keyword evidence="9" id="KW-0833">Ubl conjugation pathway</keyword>
<accession>A0A9J7LTH2</accession>
<dbReference type="FunFam" id="3.10.20.90:FF:000276">
    <property type="entry name" value="40S ribosomal protein S30"/>
    <property type="match status" value="1"/>
</dbReference>
<evidence type="ECO:0000313" key="14">
    <source>
        <dbReference type="Proteomes" id="UP000001554"/>
    </source>
</evidence>
<evidence type="ECO:0000256" key="6">
    <source>
        <dbReference type="ARBA" id="ARBA00022723"/>
    </source>
</evidence>
<dbReference type="InterPro" id="IPR019956">
    <property type="entry name" value="Ubiquitin_dom"/>
</dbReference>
<evidence type="ECO:0000259" key="13">
    <source>
        <dbReference type="PROSITE" id="PS51873"/>
    </source>
</evidence>
<dbReference type="InterPro" id="IPR029071">
    <property type="entry name" value="Ubiquitin-like_domsf"/>
</dbReference>
<dbReference type="InterPro" id="IPR047154">
    <property type="entry name" value="UBL4A-like"/>
</dbReference>
<gene>
    <name evidence="15" type="primary">LOC118423097</name>
</gene>
<dbReference type="OMA" id="VQSCPKC"/>
<dbReference type="Pfam" id="PF00240">
    <property type="entry name" value="ubiquitin"/>
    <property type="match status" value="1"/>
</dbReference>
<keyword evidence="14" id="KW-1185">Reference proteome</keyword>
<dbReference type="Gene3D" id="3.10.20.90">
    <property type="entry name" value="Phosphatidylinositol 3-kinase Catalytic Subunit, Chain A, domain 1"/>
    <property type="match status" value="1"/>
</dbReference>
<evidence type="ECO:0000256" key="7">
    <source>
        <dbReference type="ARBA" id="ARBA00022737"/>
    </source>
</evidence>
<evidence type="ECO:0000256" key="4">
    <source>
        <dbReference type="ARBA" id="ARBA00022553"/>
    </source>
</evidence>
<evidence type="ECO:0000256" key="9">
    <source>
        <dbReference type="ARBA" id="ARBA00022786"/>
    </source>
</evidence>
<dbReference type="PANTHER" id="PTHR46555:SF1">
    <property type="entry name" value="UBIQUITIN-LIKE PROTEIN 4A"/>
    <property type="match status" value="1"/>
</dbReference>
<evidence type="ECO:0000256" key="2">
    <source>
        <dbReference type="ARBA" id="ARBA00004906"/>
    </source>
</evidence>
<sequence length="420" mass="46665">MDGPDIWQIFVRGLEGKTSIIRIHKDATVDELIKKISAKNNIPPETQRILYTTKQLEYGQGKYLSDYQMQDHSTLFVVLRLPGGSCTPQNQLVEDVEMVDAPNNTRGNNTEGNINNAGGDNTTCNNTEGNNTGSNNTGENNTESNNTGDNNTGGNNTGENNTRDNTPPPRKTLDEDVETTEAPDMISWEDDPNTPRAKMSCGHAITPETLTTYCESLLSAGKYVFKCPYISPTGVYCGKEWSYLEVRRLAVLTLDEKKQFEIKISDNYLRKGMGIQECPKCHSMCERVDKKDKRVVCPLCSASDGVEFHFCWYCLHEWVGRRVDKCNNADCNGEDKRLKILRECKKKSIVGVSNCPAIRACLTCGMLIEHDRACKHMACICGQKFCFICLKPAVSGSYQCGTYNSPCVVAPVQTTIPGDN</sequence>
<dbReference type="KEGG" id="bfo:118423097"/>
<evidence type="ECO:0000256" key="10">
    <source>
        <dbReference type="ARBA" id="ARBA00022833"/>
    </source>
</evidence>
<keyword evidence="5" id="KW-0808">Transferase</keyword>
<feature type="domain" description="RING-type" evidence="13">
    <location>
        <begin position="180"/>
        <end position="411"/>
    </location>
</feature>
<dbReference type="Gene3D" id="1.20.120.1750">
    <property type="match status" value="1"/>
</dbReference>
<keyword evidence="8" id="KW-0863">Zinc-finger</keyword>
<keyword evidence="4" id="KW-0597">Phosphoprotein</keyword>
<dbReference type="GO" id="GO:0009893">
    <property type="term" value="P:positive regulation of metabolic process"/>
    <property type="evidence" value="ECO:0007669"/>
    <property type="project" value="UniProtKB-ARBA"/>
</dbReference>
<evidence type="ECO:0000256" key="8">
    <source>
        <dbReference type="ARBA" id="ARBA00022771"/>
    </source>
</evidence>
<evidence type="ECO:0000256" key="1">
    <source>
        <dbReference type="ARBA" id="ARBA00004514"/>
    </source>
</evidence>
<dbReference type="GO" id="GO:0006620">
    <property type="term" value="P:post-translational protein targeting to endoplasmic reticulum membrane"/>
    <property type="evidence" value="ECO:0007669"/>
    <property type="project" value="InterPro"/>
</dbReference>
<dbReference type="OrthoDB" id="419317at2759"/>
<reference evidence="15" key="2">
    <citation type="submission" date="2025-08" db="UniProtKB">
        <authorList>
            <consortium name="RefSeq"/>
        </authorList>
    </citation>
    <scope>IDENTIFICATION</scope>
    <source>
        <strain evidence="15">S238N-H82</strain>
        <tissue evidence="15">Testes</tissue>
    </source>
</reference>
<dbReference type="AlphaFoldDB" id="A0A9J7LTH2"/>
<comment type="pathway">
    <text evidence="2">Protein modification; protein ubiquitination.</text>
</comment>
<feature type="compositionally biased region" description="Acidic residues" evidence="11">
    <location>
        <begin position="175"/>
        <end position="192"/>
    </location>
</feature>